<evidence type="ECO:0000256" key="1">
    <source>
        <dbReference type="ARBA" id="ARBA00001478"/>
    </source>
</evidence>
<sequence>MRTTHIIESYFECGGYDHRLIKGGISVYIWNLSRAFRDRGHRVSVVTPAHGQLDYLRERYGAELLDYQDEYTLPLVLDPQIWPGFPGPVETPLRTTAARISLEGIDIYVLSNDYLDRYPDTFYPPYDAKGSDLSFFKPVAFQVDSVRFIRRHFAAEPAVVHLHEPFYHYLVPAALRSDPTKRVVSTVQSNMPIAKMVYRPETERLLELLECEADLDAFTDPGPRTEAELAMRQYMPRTHLFHQYAADHVALFPLVARYSDLVDFLSPGQRDFYAGFDDTPFEALFATLPAARTVRDNAHKSFVGGCAISDSWLAADTRAVDRDTVLGKLGLDPALPTFYHNARYAPHHKGQVELLRAVDRVLSEGLAANFVVRCIAPAGIGDPAFHEAAERHRARLHLEWETVDETLLFDYAVSSDFCLFPSKFEMDTFLIAQGEAMACGSVPIATAQLGMAHFGHQADPIDGPQAPTATGFAVNRSFREDDPELADALAERIREAVRLYRDDPAGYARLSRNAAANARAFTWDRCAAQHVDHFEGLWGTRGPADDADKADAADRADELALKAGWFDRLSPGAWTRWPDRVAERALAVGDIEAFARVRPVDDTAARQLFEAAHARADFAACAAVLRRTGRTGPEADLLRARCRTGEGPDGRWVEYRLPQAARVDLVLPRRGPDPAAVRLEPEVVPLVPHGDGDSRTFRARLGRPVRDEALHLLLTLNTGRVTWDRIDLAEEGRDA</sequence>
<comment type="caution">
    <text evidence="7">The sequence shown here is derived from an EMBL/GenBank/DDBJ whole genome shotgun (WGS) entry which is preliminary data.</text>
</comment>
<dbReference type="Pfam" id="PF08323">
    <property type="entry name" value="Glyco_transf_5"/>
    <property type="match status" value="1"/>
</dbReference>
<dbReference type="RefSeq" id="WP_386426378.1">
    <property type="nucleotide sequence ID" value="NZ_JBHSBB010000005.1"/>
</dbReference>
<feature type="domain" description="Starch synthase catalytic" evidence="6">
    <location>
        <begin position="22"/>
        <end position="178"/>
    </location>
</feature>
<evidence type="ECO:0000256" key="4">
    <source>
        <dbReference type="ARBA" id="ARBA00022676"/>
    </source>
</evidence>
<evidence type="ECO:0000259" key="6">
    <source>
        <dbReference type="Pfam" id="PF08323"/>
    </source>
</evidence>
<dbReference type="InterPro" id="IPR013534">
    <property type="entry name" value="Starch_synth_cat_dom"/>
</dbReference>
<dbReference type="PANTHER" id="PTHR12526:SF510">
    <property type="entry name" value="D-INOSITOL 3-PHOSPHATE GLYCOSYLTRANSFERASE"/>
    <property type="match status" value="1"/>
</dbReference>
<dbReference type="SUPFAM" id="SSF53756">
    <property type="entry name" value="UDP-Glycosyltransferase/glycogen phosphorylase"/>
    <property type="match status" value="1"/>
</dbReference>
<organism evidence="7 8">
    <name type="scientific">Streptomyces polygonati</name>
    <dbReference type="NCBI Taxonomy" id="1617087"/>
    <lineage>
        <taxon>Bacteria</taxon>
        <taxon>Bacillati</taxon>
        <taxon>Actinomycetota</taxon>
        <taxon>Actinomycetes</taxon>
        <taxon>Kitasatosporales</taxon>
        <taxon>Streptomycetaceae</taxon>
        <taxon>Streptomyces</taxon>
    </lineage>
</organism>
<proteinExistence type="predicted"/>
<evidence type="ECO:0000313" key="8">
    <source>
        <dbReference type="Proteomes" id="UP001595765"/>
    </source>
</evidence>
<dbReference type="EMBL" id="JBHSBB010000005">
    <property type="protein sequence ID" value="MFC4030770.1"/>
    <property type="molecule type" value="Genomic_DNA"/>
</dbReference>
<name>A0ABV8HFX6_9ACTN</name>
<accession>A0ABV8HFX6</accession>
<keyword evidence="5" id="KW-0808">Transferase</keyword>
<gene>
    <name evidence="7" type="ORF">ACFO3J_04725</name>
</gene>
<dbReference type="Gene3D" id="3.40.50.2000">
    <property type="entry name" value="Glycogen Phosphorylase B"/>
    <property type="match status" value="2"/>
</dbReference>
<keyword evidence="4" id="KW-0328">Glycosyltransferase</keyword>
<dbReference type="EC" id="2.4.1.21" evidence="2"/>
<keyword evidence="8" id="KW-1185">Reference proteome</keyword>
<evidence type="ECO:0000256" key="2">
    <source>
        <dbReference type="ARBA" id="ARBA00012588"/>
    </source>
</evidence>
<comment type="catalytic activity">
    <reaction evidence="1">
        <text>[(1-&gt;4)-alpha-D-glucosyl](n) + ADP-alpha-D-glucose = [(1-&gt;4)-alpha-D-glucosyl](n+1) + ADP + H(+)</text>
        <dbReference type="Rhea" id="RHEA:18189"/>
        <dbReference type="Rhea" id="RHEA-COMP:9584"/>
        <dbReference type="Rhea" id="RHEA-COMP:9587"/>
        <dbReference type="ChEBI" id="CHEBI:15378"/>
        <dbReference type="ChEBI" id="CHEBI:15444"/>
        <dbReference type="ChEBI" id="CHEBI:57498"/>
        <dbReference type="ChEBI" id="CHEBI:456216"/>
        <dbReference type="EC" id="2.4.1.21"/>
    </reaction>
</comment>
<evidence type="ECO:0000256" key="3">
    <source>
        <dbReference type="ARBA" id="ARBA00021292"/>
    </source>
</evidence>
<evidence type="ECO:0000256" key="5">
    <source>
        <dbReference type="ARBA" id="ARBA00022679"/>
    </source>
</evidence>
<dbReference type="PANTHER" id="PTHR12526">
    <property type="entry name" value="GLYCOSYLTRANSFERASE"/>
    <property type="match status" value="1"/>
</dbReference>
<protein>
    <recommendedName>
        <fullName evidence="3">D-inositol 3-phosphate glycosyltransferase</fullName>
        <ecNumber evidence="2">2.4.1.21</ecNumber>
    </recommendedName>
</protein>
<reference evidence="8" key="1">
    <citation type="journal article" date="2019" name="Int. J. Syst. Evol. Microbiol.">
        <title>The Global Catalogue of Microorganisms (GCM) 10K type strain sequencing project: providing services to taxonomists for standard genome sequencing and annotation.</title>
        <authorList>
            <consortium name="The Broad Institute Genomics Platform"/>
            <consortium name="The Broad Institute Genome Sequencing Center for Infectious Disease"/>
            <person name="Wu L."/>
            <person name="Ma J."/>
        </authorList>
    </citation>
    <scope>NUCLEOTIDE SEQUENCE [LARGE SCALE GENOMIC DNA]</scope>
    <source>
        <strain evidence="8">CGMCC 4.7237</strain>
    </source>
</reference>
<dbReference type="Proteomes" id="UP001595765">
    <property type="component" value="Unassembled WGS sequence"/>
</dbReference>
<evidence type="ECO:0000313" key="7">
    <source>
        <dbReference type="EMBL" id="MFC4030770.1"/>
    </source>
</evidence>